<name>A0ACB0KEN2_TRIPR</name>
<gene>
    <name evidence="1" type="ORF">MILVUS5_LOCUS21877</name>
</gene>
<sequence>MDSDPIDNNTIVLNSFTEDINNPMLTHSPKNNIDAVDTQSTIPFQLINLNCSNENQTSHETLKEFDFFNINNNDHNKVVSLSAFALDNDTNIPSLLKIKLNTGTGDFLNPNTSGDQSMVDDGMSPTSDDKGIKNEMAILQVELDRANTENRRLKLILDQLQTDYDTLRMHFNKVMHDRMFDEKSKEKDRIENGKVLVPGQIIDFELAPNAETEMDLDPSSSSIGKKRSRDELGSLTNNTGVASRELVLEKNINVSDEKIELGKGIENEDSPIGNADKTQSLNPSNNFSSIHQVEDALGKARVSVRARSEEDMVPDGGHWRKYGQKMAKGNPCARSYYRCSMAAGCPVRKQIQRSPQDTTIVITTYEGYHNHSLPPKAAEMAQRTSSAAKMFLTGSTSSKDGKMNVDFVKKTLHPESSSSPTISTNSLLPIVTIDYTKPSSSHPSRRQNHQQIPGNPYNFSSSSSSKIPQDQSKLSGLYMSPNSTNLSEIVVPNVTQAFSDAMAADPNFTAALAALITSIMRTSQSTGNATTSSTTTSTAAATDGTGNNNANLASSDNNNGKE</sequence>
<keyword evidence="2" id="KW-1185">Reference proteome</keyword>
<protein>
    <submittedName>
        <fullName evidence="1">Uncharacterized protein</fullName>
    </submittedName>
</protein>
<proteinExistence type="predicted"/>
<comment type="caution">
    <text evidence="1">The sequence shown here is derived from an EMBL/GenBank/DDBJ whole genome shotgun (WGS) entry which is preliminary data.</text>
</comment>
<dbReference type="EMBL" id="CASHSV030000206">
    <property type="protein sequence ID" value="CAJ2654818.1"/>
    <property type="molecule type" value="Genomic_DNA"/>
</dbReference>
<organism evidence="1 2">
    <name type="scientific">Trifolium pratense</name>
    <name type="common">Red clover</name>
    <dbReference type="NCBI Taxonomy" id="57577"/>
    <lineage>
        <taxon>Eukaryota</taxon>
        <taxon>Viridiplantae</taxon>
        <taxon>Streptophyta</taxon>
        <taxon>Embryophyta</taxon>
        <taxon>Tracheophyta</taxon>
        <taxon>Spermatophyta</taxon>
        <taxon>Magnoliopsida</taxon>
        <taxon>eudicotyledons</taxon>
        <taxon>Gunneridae</taxon>
        <taxon>Pentapetalae</taxon>
        <taxon>rosids</taxon>
        <taxon>fabids</taxon>
        <taxon>Fabales</taxon>
        <taxon>Fabaceae</taxon>
        <taxon>Papilionoideae</taxon>
        <taxon>50 kb inversion clade</taxon>
        <taxon>NPAAA clade</taxon>
        <taxon>Hologalegina</taxon>
        <taxon>IRL clade</taxon>
        <taxon>Trifolieae</taxon>
        <taxon>Trifolium</taxon>
    </lineage>
</organism>
<evidence type="ECO:0000313" key="1">
    <source>
        <dbReference type="EMBL" id="CAJ2654818.1"/>
    </source>
</evidence>
<reference evidence="1" key="1">
    <citation type="submission" date="2023-10" db="EMBL/GenBank/DDBJ databases">
        <authorList>
            <person name="Rodriguez Cubillos JULIANA M."/>
            <person name="De Vega J."/>
        </authorList>
    </citation>
    <scope>NUCLEOTIDE SEQUENCE</scope>
</reference>
<dbReference type="Proteomes" id="UP001177021">
    <property type="component" value="Unassembled WGS sequence"/>
</dbReference>
<accession>A0ACB0KEN2</accession>
<evidence type="ECO:0000313" key="2">
    <source>
        <dbReference type="Proteomes" id="UP001177021"/>
    </source>
</evidence>